<evidence type="ECO:0000259" key="5">
    <source>
        <dbReference type="PROSITE" id="PS51078"/>
    </source>
</evidence>
<dbReference type="InterPro" id="IPR050707">
    <property type="entry name" value="HTH_MetabolicPath_Reg"/>
</dbReference>
<evidence type="ECO:0000313" key="7">
    <source>
        <dbReference type="Proteomes" id="UP000721844"/>
    </source>
</evidence>
<evidence type="ECO:0000256" key="3">
    <source>
        <dbReference type="ARBA" id="ARBA00023163"/>
    </source>
</evidence>
<dbReference type="InterPro" id="IPR036388">
    <property type="entry name" value="WH-like_DNA-bd_sf"/>
</dbReference>
<dbReference type="Pfam" id="PF09339">
    <property type="entry name" value="HTH_IclR"/>
    <property type="match status" value="1"/>
</dbReference>
<dbReference type="InterPro" id="IPR036390">
    <property type="entry name" value="WH_DNA-bd_sf"/>
</dbReference>
<comment type="caution">
    <text evidence="6">The sequence shown here is derived from an EMBL/GenBank/DDBJ whole genome shotgun (WGS) entry which is preliminary data.</text>
</comment>
<dbReference type="Pfam" id="PF01614">
    <property type="entry name" value="IclR_C"/>
    <property type="match status" value="1"/>
</dbReference>
<organism evidence="6 7">
    <name type="scientific">Acidisoma cellulosilyticum</name>
    <dbReference type="NCBI Taxonomy" id="2802395"/>
    <lineage>
        <taxon>Bacteria</taxon>
        <taxon>Pseudomonadati</taxon>
        <taxon>Pseudomonadota</taxon>
        <taxon>Alphaproteobacteria</taxon>
        <taxon>Acetobacterales</taxon>
        <taxon>Acidocellaceae</taxon>
        <taxon>Acidisoma</taxon>
    </lineage>
</organism>
<keyword evidence="3" id="KW-0804">Transcription</keyword>
<dbReference type="InterPro" id="IPR029016">
    <property type="entry name" value="GAF-like_dom_sf"/>
</dbReference>
<evidence type="ECO:0000313" key="6">
    <source>
        <dbReference type="EMBL" id="MCB8880904.1"/>
    </source>
</evidence>
<dbReference type="PROSITE" id="PS51078">
    <property type="entry name" value="ICLR_ED"/>
    <property type="match status" value="1"/>
</dbReference>
<keyword evidence="2" id="KW-0238">DNA-binding</keyword>
<sequence>MTAIPDPAKLSPDVPGTAVIAKTMRLLQAVADAKGPAKLGDLCRLTGFPRPTVHRLLAVLAAEGMIVADNASGAFTLGPRLISLAFLAWDGSDLRRIAQPFLVALRDSTDETVHLAVPSGAEMVYIDKLESRHVVRMASRIGTRVSLHSSSVGKAFLASLPVAALEKLLQGPQPLAYTPHTKTAWPDIGAEISATRSRGYALDLQENELDICCFGAAITGADGKAAGCISVSMPRYRFEAGQDHTILEALKDCVARIALALAAMPPG</sequence>
<proteinExistence type="predicted"/>
<dbReference type="GO" id="GO:0003677">
    <property type="term" value="F:DNA binding"/>
    <property type="evidence" value="ECO:0007669"/>
    <property type="project" value="UniProtKB-KW"/>
</dbReference>
<dbReference type="InterPro" id="IPR005471">
    <property type="entry name" value="Tscrpt_reg_IclR_N"/>
</dbReference>
<dbReference type="InterPro" id="IPR014757">
    <property type="entry name" value="Tscrpt_reg_IclR_C"/>
</dbReference>
<dbReference type="SUPFAM" id="SSF46785">
    <property type="entry name" value="Winged helix' DNA-binding domain"/>
    <property type="match status" value="1"/>
</dbReference>
<name>A0A964E3Y0_9PROT</name>
<gene>
    <name evidence="6" type="ORF">ACELLULO517_11720</name>
</gene>
<feature type="domain" description="HTH iclR-type" evidence="4">
    <location>
        <begin position="17"/>
        <end position="79"/>
    </location>
</feature>
<evidence type="ECO:0000259" key="4">
    <source>
        <dbReference type="PROSITE" id="PS51077"/>
    </source>
</evidence>
<evidence type="ECO:0000256" key="1">
    <source>
        <dbReference type="ARBA" id="ARBA00023015"/>
    </source>
</evidence>
<dbReference type="Gene3D" id="1.10.10.10">
    <property type="entry name" value="Winged helix-like DNA-binding domain superfamily/Winged helix DNA-binding domain"/>
    <property type="match status" value="1"/>
</dbReference>
<dbReference type="PANTHER" id="PTHR30136:SF24">
    <property type="entry name" value="HTH-TYPE TRANSCRIPTIONAL REPRESSOR ALLR"/>
    <property type="match status" value="1"/>
</dbReference>
<dbReference type="GO" id="GO:0045892">
    <property type="term" value="P:negative regulation of DNA-templated transcription"/>
    <property type="evidence" value="ECO:0007669"/>
    <property type="project" value="TreeGrafter"/>
</dbReference>
<dbReference type="SMART" id="SM00346">
    <property type="entry name" value="HTH_ICLR"/>
    <property type="match status" value="1"/>
</dbReference>
<accession>A0A964E3Y0</accession>
<dbReference type="GO" id="GO:0003700">
    <property type="term" value="F:DNA-binding transcription factor activity"/>
    <property type="evidence" value="ECO:0007669"/>
    <property type="project" value="TreeGrafter"/>
</dbReference>
<protein>
    <submittedName>
        <fullName evidence="6">IclR family transcriptional regulator</fullName>
    </submittedName>
</protein>
<evidence type="ECO:0000256" key="2">
    <source>
        <dbReference type="ARBA" id="ARBA00023125"/>
    </source>
</evidence>
<reference evidence="6 7" key="1">
    <citation type="journal article" date="2021" name="Microorganisms">
        <title>Acidisoma silvae sp. nov. and Acidisomacellulosilytica sp. nov., Two Acidophilic Bacteria Isolated from Decaying Wood, Hydrolyzing Cellulose and Producing Poly-3-hydroxybutyrate.</title>
        <authorList>
            <person name="Mieszkin S."/>
            <person name="Pouder E."/>
            <person name="Uroz S."/>
            <person name="Simon-Colin C."/>
            <person name="Alain K."/>
        </authorList>
    </citation>
    <scope>NUCLEOTIDE SEQUENCE [LARGE SCALE GENOMIC DNA]</scope>
    <source>
        <strain evidence="6 7">HW T5.17</strain>
    </source>
</reference>
<dbReference type="Proteomes" id="UP000721844">
    <property type="component" value="Unassembled WGS sequence"/>
</dbReference>
<keyword evidence="1" id="KW-0805">Transcription regulation</keyword>
<dbReference type="RefSeq" id="WP_227307552.1">
    <property type="nucleotide sequence ID" value="NZ_JAESVA010000003.1"/>
</dbReference>
<dbReference type="Gene3D" id="3.30.450.40">
    <property type="match status" value="1"/>
</dbReference>
<dbReference type="EMBL" id="JAESVA010000003">
    <property type="protein sequence ID" value="MCB8880904.1"/>
    <property type="molecule type" value="Genomic_DNA"/>
</dbReference>
<dbReference type="PANTHER" id="PTHR30136">
    <property type="entry name" value="HELIX-TURN-HELIX TRANSCRIPTIONAL REGULATOR, ICLR FAMILY"/>
    <property type="match status" value="1"/>
</dbReference>
<dbReference type="SUPFAM" id="SSF55781">
    <property type="entry name" value="GAF domain-like"/>
    <property type="match status" value="1"/>
</dbReference>
<dbReference type="PROSITE" id="PS51077">
    <property type="entry name" value="HTH_ICLR"/>
    <property type="match status" value="1"/>
</dbReference>
<dbReference type="AlphaFoldDB" id="A0A964E3Y0"/>
<keyword evidence="7" id="KW-1185">Reference proteome</keyword>
<feature type="domain" description="IclR-ED" evidence="5">
    <location>
        <begin position="80"/>
        <end position="263"/>
    </location>
</feature>